<dbReference type="GO" id="GO:0000978">
    <property type="term" value="F:RNA polymerase II cis-regulatory region sequence-specific DNA binding"/>
    <property type="evidence" value="ECO:0007669"/>
    <property type="project" value="TreeGrafter"/>
</dbReference>
<dbReference type="GO" id="GO:0005634">
    <property type="term" value="C:nucleus"/>
    <property type="evidence" value="ECO:0007669"/>
    <property type="project" value="UniProtKB-SubCell"/>
</dbReference>
<feature type="non-terminal residue" evidence="10">
    <location>
        <position position="79"/>
    </location>
</feature>
<dbReference type="SUPFAM" id="SSF57667">
    <property type="entry name" value="beta-beta-alpha zinc fingers"/>
    <property type="match status" value="1"/>
</dbReference>
<accession>R7VE98</accession>
<feature type="domain" description="C2H2-type" evidence="9">
    <location>
        <begin position="55"/>
        <end position="79"/>
    </location>
</feature>
<evidence type="ECO:0000256" key="8">
    <source>
        <dbReference type="PROSITE-ProRule" id="PRU00042"/>
    </source>
</evidence>
<dbReference type="InterPro" id="IPR036236">
    <property type="entry name" value="Znf_C2H2_sf"/>
</dbReference>
<keyword evidence="3" id="KW-0677">Repeat</keyword>
<evidence type="ECO:0000313" key="10">
    <source>
        <dbReference type="EMBL" id="ELU16897.1"/>
    </source>
</evidence>
<proteinExistence type="predicted"/>
<sequence>FKCKFCDEEVQELTRYLQHTLAMHNAYICHQCGKSFTTKSSLLRHRPIHTGMRRFACSICKKTFYRKDKCKAHIKRHLG</sequence>
<evidence type="ECO:0000256" key="1">
    <source>
        <dbReference type="ARBA" id="ARBA00004123"/>
    </source>
</evidence>
<dbReference type="GO" id="GO:0003700">
    <property type="term" value="F:DNA-binding transcription factor activity"/>
    <property type="evidence" value="ECO:0007669"/>
    <property type="project" value="TreeGrafter"/>
</dbReference>
<evidence type="ECO:0000313" key="12">
    <source>
        <dbReference type="Proteomes" id="UP000014760"/>
    </source>
</evidence>
<feature type="domain" description="C2H2-type" evidence="9">
    <location>
        <begin position="27"/>
        <end position="54"/>
    </location>
</feature>
<organism evidence="10">
    <name type="scientific">Capitella teleta</name>
    <name type="common">Polychaete worm</name>
    <dbReference type="NCBI Taxonomy" id="283909"/>
    <lineage>
        <taxon>Eukaryota</taxon>
        <taxon>Metazoa</taxon>
        <taxon>Spiralia</taxon>
        <taxon>Lophotrochozoa</taxon>
        <taxon>Annelida</taxon>
        <taxon>Polychaeta</taxon>
        <taxon>Sedentaria</taxon>
        <taxon>Scolecida</taxon>
        <taxon>Capitellidae</taxon>
        <taxon>Capitella</taxon>
    </lineage>
</organism>
<keyword evidence="7" id="KW-0539">Nucleus</keyword>
<dbReference type="STRING" id="283909.R7VE98"/>
<reference evidence="11" key="3">
    <citation type="submission" date="2015-06" db="UniProtKB">
        <authorList>
            <consortium name="EnsemblMetazoa"/>
        </authorList>
    </citation>
    <scope>IDENTIFICATION</scope>
</reference>
<dbReference type="AlphaFoldDB" id="R7VE98"/>
<feature type="non-terminal residue" evidence="10">
    <location>
        <position position="1"/>
    </location>
</feature>
<reference evidence="10 12" key="2">
    <citation type="journal article" date="2013" name="Nature">
        <title>Insights into bilaterian evolution from three spiralian genomes.</title>
        <authorList>
            <person name="Simakov O."/>
            <person name="Marletaz F."/>
            <person name="Cho S.J."/>
            <person name="Edsinger-Gonzales E."/>
            <person name="Havlak P."/>
            <person name="Hellsten U."/>
            <person name="Kuo D.H."/>
            <person name="Larsson T."/>
            <person name="Lv J."/>
            <person name="Arendt D."/>
            <person name="Savage R."/>
            <person name="Osoegawa K."/>
            <person name="de Jong P."/>
            <person name="Grimwood J."/>
            <person name="Chapman J.A."/>
            <person name="Shapiro H."/>
            <person name="Aerts A."/>
            <person name="Otillar R.P."/>
            <person name="Terry A.Y."/>
            <person name="Boore J.L."/>
            <person name="Grigoriev I.V."/>
            <person name="Lindberg D.R."/>
            <person name="Seaver E.C."/>
            <person name="Weisblat D.A."/>
            <person name="Putnam N.H."/>
            <person name="Rokhsar D.S."/>
        </authorList>
    </citation>
    <scope>NUCLEOTIDE SEQUENCE</scope>
    <source>
        <strain evidence="10 12">I ESC-2004</strain>
    </source>
</reference>
<evidence type="ECO:0000313" key="11">
    <source>
        <dbReference type="EnsemblMetazoa" id="CapteP88241"/>
    </source>
</evidence>
<name>R7VE98_CAPTE</name>
<dbReference type="Pfam" id="PF00096">
    <property type="entry name" value="zf-C2H2"/>
    <property type="match status" value="2"/>
</dbReference>
<dbReference type="PROSITE" id="PS00028">
    <property type="entry name" value="ZINC_FINGER_C2H2_1"/>
    <property type="match status" value="2"/>
</dbReference>
<dbReference type="OrthoDB" id="6077919at2759"/>
<protein>
    <recommendedName>
        <fullName evidence="9">C2H2-type domain-containing protein</fullName>
    </recommendedName>
</protein>
<dbReference type="EMBL" id="AMQN01004183">
    <property type="status" value="NOT_ANNOTATED_CDS"/>
    <property type="molecule type" value="Genomic_DNA"/>
</dbReference>
<keyword evidence="12" id="KW-1185">Reference proteome</keyword>
<dbReference type="PANTHER" id="PTHR24404">
    <property type="entry name" value="ZINC FINGER PROTEIN"/>
    <property type="match status" value="1"/>
</dbReference>
<dbReference type="InterPro" id="IPR013087">
    <property type="entry name" value="Znf_C2H2_type"/>
</dbReference>
<reference evidence="12" key="1">
    <citation type="submission" date="2012-12" db="EMBL/GenBank/DDBJ databases">
        <authorList>
            <person name="Hellsten U."/>
            <person name="Grimwood J."/>
            <person name="Chapman J.A."/>
            <person name="Shapiro H."/>
            <person name="Aerts A."/>
            <person name="Otillar R.P."/>
            <person name="Terry A.Y."/>
            <person name="Boore J.L."/>
            <person name="Simakov O."/>
            <person name="Marletaz F."/>
            <person name="Cho S.-J."/>
            <person name="Edsinger-Gonzales E."/>
            <person name="Havlak P."/>
            <person name="Kuo D.-H."/>
            <person name="Larsson T."/>
            <person name="Lv J."/>
            <person name="Arendt D."/>
            <person name="Savage R."/>
            <person name="Osoegawa K."/>
            <person name="de Jong P."/>
            <person name="Lindberg D.R."/>
            <person name="Seaver E.C."/>
            <person name="Weisblat D.A."/>
            <person name="Putnam N.H."/>
            <person name="Grigoriev I.V."/>
            <person name="Rokhsar D.S."/>
        </authorList>
    </citation>
    <scope>NUCLEOTIDE SEQUENCE</scope>
    <source>
        <strain evidence="12">I ESC-2004</strain>
    </source>
</reference>
<evidence type="ECO:0000256" key="4">
    <source>
        <dbReference type="ARBA" id="ARBA00022771"/>
    </source>
</evidence>
<dbReference type="FunFam" id="3.30.160.60:FF:000739">
    <property type="entry name" value="Zgc:171418 protein"/>
    <property type="match status" value="1"/>
</dbReference>
<evidence type="ECO:0000256" key="6">
    <source>
        <dbReference type="ARBA" id="ARBA00023125"/>
    </source>
</evidence>
<evidence type="ECO:0000256" key="5">
    <source>
        <dbReference type="ARBA" id="ARBA00022833"/>
    </source>
</evidence>
<evidence type="ECO:0000259" key="9">
    <source>
        <dbReference type="PROSITE" id="PS50157"/>
    </source>
</evidence>
<dbReference type="InterPro" id="IPR050589">
    <property type="entry name" value="Ikaros_C2H2-ZF"/>
</dbReference>
<evidence type="ECO:0000256" key="7">
    <source>
        <dbReference type="ARBA" id="ARBA00023242"/>
    </source>
</evidence>
<dbReference type="PANTHER" id="PTHR24404:SF110">
    <property type="entry name" value="C2H2-TYPE DOMAIN-CONTAINING PROTEIN"/>
    <property type="match status" value="1"/>
</dbReference>
<evidence type="ECO:0000256" key="2">
    <source>
        <dbReference type="ARBA" id="ARBA00022723"/>
    </source>
</evidence>
<keyword evidence="5" id="KW-0862">Zinc</keyword>
<dbReference type="HOGENOM" id="CLU_002678_42_18_1"/>
<dbReference type="SMART" id="SM00355">
    <property type="entry name" value="ZnF_C2H2"/>
    <property type="match status" value="3"/>
</dbReference>
<dbReference type="GO" id="GO:0008270">
    <property type="term" value="F:zinc ion binding"/>
    <property type="evidence" value="ECO:0007669"/>
    <property type="project" value="UniProtKB-KW"/>
</dbReference>
<dbReference type="Gene3D" id="3.30.160.60">
    <property type="entry name" value="Classic Zinc Finger"/>
    <property type="match status" value="2"/>
</dbReference>
<gene>
    <name evidence="10" type="ORF">CAPTEDRAFT_88241</name>
</gene>
<dbReference type="PROSITE" id="PS50157">
    <property type="entry name" value="ZINC_FINGER_C2H2_2"/>
    <property type="match status" value="2"/>
</dbReference>
<keyword evidence="6" id="KW-0238">DNA-binding</keyword>
<keyword evidence="2" id="KW-0479">Metal-binding</keyword>
<comment type="subcellular location">
    <subcellularLocation>
        <location evidence="1">Nucleus</location>
    </subcellularLocation>
</comment>
<keyword evidence="4 8" id="KW-0863">Zinc-finger</keyword>
<dbReference type="Proteomes" id="UP000014760">
    <property type="component" value="Unassembled WGS sequence"/>
</dbReference>
<dbReference type="GO" id="GO:0006357">
    <property type="term" value="P:regulation of transcription by RNA polymerase II"/>
    <property type="evidence" value="ECO:0007669"/>
    <property type="project" value="TreeGrafter"/>
</dbReference>
<dbReference type="EnsemblMetazoa" id="CapteT88241">
    <property type="protein sequence ID" value="CapteP88241"/>
    <property type="gene ID" value="CapteG88241"/>
</dbReference>
<dbReference type="EMBL" id="KB292835">
    <property type="protein sequence ID" value="ELU16897.1"/>
    <property type="molecule type" value="Genomic_DNA"/>
</dbReference>
<evidence type="ECO:0000256" key="3">
    <source>
        <dbReference type="ARBA" id="ARBA00022737"/>
    </source>
</evidence>